<dbReference type="FunFam" id="2.60.120.260:FF:000004">
    <property type="entry name" value="Ephrin type-B receptor 2"/>
    <property type="match status" value="1"/>
</dbReference>
<evidence type="ECO:0000256" key="18">
    <source>
        <dbReference type="ARBA" id="ARBA00022989"/>
    </source>
</evidence>
<keyword evidence="12 28" id="KW-0547">Nucleotide-binding</keyword>
<dbReference type="FunFam" id="2.60.40.10:FF:000110">
    <property type="entry name" value="Ephrin type-B receptor 2"/>
    <property type="match status" value="1"/>
</dbReference>
<keyword evidence="6" id="KW-0217">Developmental protein</keyword>
<dbReference type="GO" id="GO:0005886">
    <property type="term" value="C:plasma membrane"/>
    <property type="evidence" value="ECO:0007669"/>
    <property type="project" value="UniProtKB-SubCell"/>
</dbReference>
<dbReference type="FunFam" id="2.60.40.10:FF:000041">
    <property type="entry name" value="ephrin type-A receptor 3"/>
    <property type="match status" value="1"/>
</dbReference>
<keyword evidence="37" id="KW-1185">Reference proteome</keyword>
<feature type="non-terminal residue" evidence="36">
    <location>
        <position position="957"/>
    </location>
</feature>
<dbReference type="PANTHER" id="PTHR46877">
    <property type="entry name" value="EPH RECEPTOR A5"/>
    <property type="match status" value="1"/>
</dbReference>
<evidence type="ECO:0000256" key="23">
    <source>
        <dbReference type="ARBA" id="ARBA00023273"/>
    </source>
</evidence>
<evidence type="ECO:0000256" key="2">
    <source>
        <dbReference type="ARBA" id="ARBA00004251"/>
    </source>
</evidence>
<dbReference type="FunFam" id="3.30.200.20:FF:000001">
    <property type="entry name" value="Ephrin type-A receptor 5"/>
    <property type="match status" value="1"/>
</dbReference>
<evidence type="ECO:0000256" key="4">
    <source>
        <dbReference type="ARBA" id="ARBA00004489"/>
    </source>
</evidence>
<dbReference type="PROSITE" id="PS00790">
    <property type="entry name" value="RECEPTOR_TYR_KIN_V_1"/>
    <property type="match status" value="1"/>
</dbReference>
<dbReference type="CDD" id="cd00063">
    <property type="entry name" value="FN3"/>
    <property type="match status" value="2"/>
</dbReference>
<dbReference type="InterPro" id="IPR042819">
    <property type="entry name" value="EphB1_SAM"/>
</dbReference>
<feature type="binding site" evidence="28">
    <location>
        <begin position="600"/>
        <end position="608"/>
    </location>
    <ligand>
        <name>ATP</name>
        <dbReference type="ChEBI" id="CHEBI:30616"/>
    </ligand>
</feature>
<dbReference type="InterPro" id="IPR000719">
    <property type="entry name" value="Prot_kinase_dom"/>
</dbReference>
<evidence type="ECO:0000256" key="12">
    <source>
        <dbReference type="ARBA" id="ARBA00022741"/>
    </source>
</evidence>
<dbReference type="Proteomes" id="UP000540762">
    <property type="component" value="Unassembled WGS sequence"/>
</dbReference>
<keyword evidence="10 31" id="KW-0812">Transmembrane</keyword>
<feature type="domain" description="Fibronectin type-III" evidence="34">
    <location>
        <begin position="285"/>
        <end position="395"/>
    </location>
</feature>
<evidence type="ECO:0000256" key="25">
    <source>
        <dbReference type="ARBA" id="ARBA00055849"/>
    </source>
</evidence>
<dbReference type="SUPFAM" id="SSF49265">
    <property type="entry name" value="Fibronectin type III"/>
    <property type="match status" value="1"/>
</dbReference>
<dbReference type="Pfam" id="PF25599">
    <property type="entry name" value="Ephrin_CRD"/>
    <property type="match status" value="1"/>
</dbReference>
<dbReference type="AlphaFoldDB" id="A0A7K7M2J0"/>
<feature type="domain" description="Fibronectin type-III" evidence="34">
    <location>
        <begin position="396"/>
        <end position="503"/>
    </location>
</feature>
<evidence type="ECO:0000256" key="29">
    <source>
        <dbReference type="PIRSR" id="PIRSR000666-3"/>
    </source>
</evidence>
<feature type="domain" description="Protein kinase" evidence="32">
    <location>
        <begin position="594"/>
        <end position="855"/>
    </location>
</feature>
<feature type="domain" description="SAM" evidence="33">
    <location>
        <begin position="884"/>
        <end position="948"/>
    </location>
</feature>
<dbReference type="FunFam" id="1.10.150.50:FF:000001">
    <property type="entry name" value="Ephrin type-A receptor 5"/>
    <property type="match status" value="1"/>
</dbReference>
<keyword evidence="15 28" id="KW-0067">ATP-binding</keyword>
<dbReference type="Gene3D" id="2.60.40.10">
    <property type="entry name" value="Immunoglobulins"/>
    <property type="match status" value="2"/>
</dbReference>
<dbReference type="SMART" id="SM00454">
    <property type="entry name" value="SAM"/>
    <property type="match status" value="1"/>
</dbReference>
<dbReference type="PIRSF" id="PIRSF000666">
    <property type="entry name" value="TyrPK_ephrin_receptor"/>
    <property type="match status" value="1"/>
</dbReference>
<evidence type="ECO:0000259" key="32">
    <source>
        <dbReference type="PROSITE" id="PS50011"/>
    </source>
</evidence>
<dbReference type="Pfam" id="PF00536">
    <property type="entry name" value="SAM_1"/>
    <property type="match status" value="1"/>
</dbReference>
<feature type="binding site" evidence="28 30">
    <location>
        <position position="626"/>
    </location>
    <ligand>
        <name>ATP</name>
        <dbReference type="ChEBI" id="CHEBI:30616"/>
    </ligand>
</feature>
<dbReference type="FunFam" id="2.60.40.1770:FF:000001">
    <property type="entry name" value="Ephrin type-A receptor 5"/>
    <property type="match status" value="1"/>
</dbReference>
<dbReference type="SMART" id="SM00615">
    <property type="entry name" value="EPH_lbd"/>
    <property type="match status" value="1"/>
</dbReference>
<dbReference type="InterPro" id="IPR001245">
    <property type="entry name" value="Ser-Thr/Tyr_kinase_cat_dom"/>
</dbReference>
<dbReference type="Pfam" id="PF14575">
    <property type="entry name" value="EphA2_TM"/>
    <property type="match status" value="1"/>
</dbReference>
<dbReference type="GO" id="GO:0030424">
    <property type="term" value="C:axon"/>
    <property type="evidence" value="ECO:0007669"/>
    <property type="project" value="UniProtKB-SubCell"/>
</dbReference>
<evidence type="ECO:0000256" key="5">
    <source>
        <dbReference type="ARBA" id="ARBA00011902"/>
    </source>
</evidence>
<keyword evidence="23" id="KW-0966">Cell projection</keyword>
<evidence type="ECO:0000256" key="1">
    <source>
        <dbReference type="ARBA" id="ARBA00004146"/>
    </source>
</evidence>
<dbReference type="InterPro" id="IPR017441">
    <property type="entry name" value="Protein_kinase_ATP_BS"/>
</dbReference>
<evidence type="ECO:0000256" key="20">
    <source>
        <dbReference type="ARBA" id="ARBA00023137"/>
    </source>
</evidence>
<organism evidence="36 37">
    <name type="scientific">Brachypodius melanocephalos</name>
    <name type="common">black-headed bulbul</name>
    <dbReference type="NCBI Taxonomy" id="3235156"/>
    <lineage>
        <taxon>Eukaryota</taxon>
        <taxon>Metazoa</taxon>
        <taxon>Chordata</taxon>
        <taxon>Craniata</taxon>
        <taxon>Vertebrata</taxon>
        <taxon>Euteleostomi</taxon>
        <taxon>Archelosauria</taxon>
        <taxon>Archosauria</taxon>
        <taxon>Dinosauria</taxon>
        <taxon>Saurischia</taxon>
        <taxon>Theropoda</taxon>
        <taxon>Coelurosauria</taxon>
        <taxon>Aves</taxon>
        <taxon>Neognathae</taxon>
        <taxon>Neoaves</taxon>
        <taxon>Telluraves</taxon>
        <taxon>Australaves</taxon>
        <taxon>Passeriformes</taxon>
        <taxon>Sylvioidea</taxon>
        <taxon>Pycnonotidae</taxon>
        <taxon>Brachypodius</taxon>
    </lineage>
</organism>
<dbReference type="InterPro" id="IPR011009">
    <property type="entry name" value="Kinase-like_dom_sf"/>
</dbReference>
<evidence type="ECO:0000256" key="13">
    <source>
        <dbReference type="ARBA" id="ARBA00022753"/>
    </source>
</evidence>
<dbReference type="GO" id="GO:0031901">
    <property type="term" value="C:early endosome membrane"/>
    <property type="evidence" value="ECO:0007669"/>
    <property type="project" value="UniProtKB-SubCell"/>
</dbReference>
<dbReference type="EMBL" id="VZSR01001065">
    <property type="protein sequence ID" value="NWZ37059.1"/>
    <property type="molecule type" value="Genomic_DNA"/>
</dbReference>
<dbReference type="Pfam" id="PF00041">
    <property type="entry name" value="fn3"/>
    <property type="match status" value="2"/>
</dbReference>
<evidence type="ECO:0000256" key="16">
    <source>
        <dbReference type="ARBA" id="ARBA00022889"/>
    </source>
</evidence>
<evidence type="ECO:0000256" key="21">
    <source>
        <dbReference type="ARBA" id="ARBA00023170"/>
    </source>
</evidence>
<keyword evidence="17" id="KW-0524">Neurogenesis</keyword>
<gene>
    <name evidence="36" type="primary">Ephb1</name>
    <name evidence="36" type="ORF">BRAATR_R02327</name>
</gene>
<keyword evidence="13" id="KW-0967">Endosome</keyword>
<evidence type="ECO:0000256" key="19">
    <source>
        <dbReference type="ARBA" id="ARBA00023136"/>
    </source>
</evidence>
<dbReference type="Pfam" id="PF01404">
    <property type="entry name" value="Ephrin_lbd"/>
    <property type="match status" value="1"/>
</dbReference>
<dbReference type="CDD" id="cd09551">
    <property type="entry name" value="SAM_EPH-B1"/>
    <property type="match status" value="1"/>
</dbReference>
<dbReference type="EC" id="2.7.10.1" evidence="5"/>
<keyword evidence="14" id="KW-0418">Kinase</keyword>
<keyword evidence="21" id="KW-0675">Receptor</keyword>
<evidence type="ECO:0000256" key="26">
    <source>
        <dbReference type="ARBA" id="ARBA00070277"/>
    </source>
</evidence>
<evidence type="ECO:0000256" key="3">
    <source>
        <dbReference type="ARBA" id="ARBA00004279"/>
    </source>
</evidence>
<evidence type="ECO:0000259" key="35">
    <source>
        <dbReference type="PROSITE" id="PS51550"/>
    </source>
</evidence>
<dbReference type="SUPFAM" id="SSF49785">
    <property type="entry name" value="Galactose-binding domain-like"/>
    <property type="match status" value="1"/>
</dbReference>
<dbReference type="PROSITE" id="PS50011">
    <property type="entry name" value="PROTEIN_KINASE_DOM"/>
    <property type="match status" value="1"/>
</dbReference>
<evidence type="ECO:0000256" key="6">
    <source>
        <dbReference type="ARBA" id="ARBA00022473"/>
    </source>
</evidence>
<dbReference type="PRINTS" id="PR00109">
    <property type="entry name" value="TYRKINASE"/>
</dbReference>
<dbReference type="Gene3D" id="1.10.510.10">
    <property type="entry name" value="Transferase(Phosphotransferase) domain 1"/>
    <property type="match status" value="1"/>
</dbReference>
<keyword evidence="29" id="KW-1015">Disulfide bond</keyword>
<evidence type="ECO:0000256" key="17">
    <source>
        <dbReference type="ARBA" id="ARBA00022902"/>
    </source>
</evidence>
<keyword evidence="9" id="KW-0808">Transferase</keyword>
<dbReference type="Gene3D" id="2.60.120.260">
    <property type="entry name" value="Galactose-binding domain-like"/>
    <property type="match status" value="1"/>
</dbReference>
<dbReference type="InterPro" id="IPR027936">
    <property type="entry name" value="Eph_TM"/>
</dbReference>
<reference evidence="36 37" key="1">
    <citation type="submission" date="2019-09" db="EMBL/GenBank/DDBJ databases">
        <title>Bird 10,000 Genomes (B10K) Project - Family phase.</title>
        <authorList>
            <person name="Zhang G."/>
        </authorList>
    </citation>
    <scope>NUCLEOTIDE SEQUENCE [LARGE SCALE GENOMIC DNA]</scope>
    <source>
        <strain evidence="36">OUT-0037</strain>
        <tissue evidence="36">Liver</tissue>
    </source>
</reference>
<keyword evidence="22" id="KW-0325">Glycoprotein</keyword>
<comment type="caution">
    <text evidence="36">The sequence shown here is derived from an EMBL/GenBank/DDBJ whole genome shotgun (WGS) entry which is preliminary data.</text>
</comment>
<protein>
    <recommendedName>
        <fullName evidence="26">Ephrin type-B receptor 2</fullName>
        <ecNumber evidence="5">2.7.10.1</ecNumber>
    </recommendedName>
    <alternativeName>
        <fullName evidence="27">EPH-like kinase 5</fullName>
    </alternativeName>
</protein>
<dbReference type="PRINTS" id="PR00014">
    <property type="entry name" value="FNTYPEIII"/>
</dbReference>
<dbReference type="InterPro" id="IPR016257">
    <property type="entry name" value="Tyr_kinase_ephrin_rcpt"/>
</dbReference>
<dbReference type="PROSITE" id="PS00791">
    <property type="entry name" value="RECEPTOR_TYR_KIN_V_2"/>
    <property type="match status" value="1"/>
</dbReference>
<dbReference type="SUPFAM" id="SSF56112">
    <property type="entry name" value="Protein kinase-like (PK-like)"/>
    <property type="match status" value="2"/>
</dbReference>
<dbReference type="GO" id="GO:0007411">
    <property type="term" value="P:axon guidance"/>
    <property type="evidence" value="ECO:0007669"/>
    <property type="project" value="TreeGrafter"/>
</dbReference>
<feature type="disulfide bond" evidence="29">
    <location>
        <begin position="20"/>
        <end position="142"/>
    </location>
</feature>
<evidence type="ECO:0000256" key="15">
    <source>
        <dbReference type="ARBA" id="ARBA00022840"/>
    </source>
</evidence>
<dbReference type="InterPro" id="IPR013783">
    <property type="entry name" value="Ig-like_fold"/>
</dbReference>
<feature type="domain" description="Eph LBD" evidence="35">
    <location>
        <begin position="1"/>
        <end position="160"/>
    </location>
</feature>
<feature type="transmembrane region" description="Helical" evidence="31">
    <location>
        <begin position="516"/>
        <end position="538"/>
    </location>
</feature>
<dbReference type="PROSITE" id="PS50853">
    <property type="entry name" value="FN3"/>
    <property type="match status" value="2"/>
</dbReference>
<evidence type="ECO:0000256" key="9">
    <source>
        <dbReference type="ARBA" id="ARBA00022679"/>
    </source>
</evidence>
<dbReference type="PROSITE" id="PS51550">
    <property type="entry name" value="EPH_LBD"/>
    <property type="match status" value="1"/>
</dbReference>
<evidence type="ECO:0000256" key="22">
    <source>
        <dbReference type="ARBA" id="ARBA00023180"/>
    </source>
</evidence>
<evidence type="ECO:0000256" key="28">
    <source>
        <dbReference type="PIRSR" id="PIRSR000666-2"/>
    </source>
</evidence>
<dbReference type="Gene3D" id="1.10.150.50">
    <property type="entry name" value="Transcription Factor, Ets-1"/>
    <property type="match status" value="1"/>
</dbReference>
<dbReference type="SUPFAM" id="SSF47769">
    <property type="entry name" value="SAM/Pointed domain"/>
    <property type="match status" value="1"/>
</dbReference>
<evidence type="ECO:0000256" key="8">
    <source>
        <dbReference type="ARBA" id="ARBA00022553"/>
    </source>
</evidence>
<name>A0A7K7M2J0_9PASS</name>
<dbReference type="InterPro" id="IPR050449">
    <property type="entry name" value="Ephrin_rcpt_TKs"/>
</dbReference>
<accession>A0A7K7M2J0</accession>
<evidence type="ECO:0000256" key="30">
    <source>
        <dbReference type="PROSITE-ProRule" id="PRU10141"/>
    </source>
</evidence>
<dbReference type="Gene3D" id="2.60.40.1770">
    <property type="entry name" value="ephrin a2 ectodomain"/>
    <property type="match status" value="1"/>
</dbReference>
<evidence type="ECO:0000259" key="33">
    <source>
        <dbReference type="PROSITE" id="PS50105"/>
    </source>
</evidence>
<keyword evidence="8" id="KW-0597">Phosphoprotein</keyword>
<evidence type="ECO:0000256" key="10">
    <source>
        <dbReference type="ARBA" id="ARBA00022692"/>
    </source>
</evidence>
<evidence type="ECO:0000256" key="27">
    <source>
        <dbReference type="ARBA" id="ARBA00076438"/>
    </source>
</evidence>
<dbReference type="SMART" id="SM00060">
    <property type="entry name" value="FN3"/>
    <property type="match status" value="2"/>
</dbReference>
<evidence type="ECO:0000256" key="31">
    <source>
        <dbReference type="SAM" id="Phobius"/>
    </source>
</evidence>
<dbReference type="PROSITE" id="PS50105">
    <property type="entry name" value="SAM_DOMAIN"/>
    <property type="match status" value="1"/>
</dbReference>
<evidence type="ECO:0000259" key="34">
    <source>
        <dbReference type="PROSITE" id="PS50853"/>
    </source>
</evidence>
<dbReference type="GO" id="GO:0007155">
    <property type="term" value="P:cell adhesion"/>
    <property type="evidence" value="ECO:0007669"/>
    <property type="project" value="UniProtKB-KW"/>
</dbReference>
<evidence type="ECO:0000313" key="36">
    <source>
        <dbReference type="EMBL" id="NWZ37059.1"/>
    </source>
</evidence>
<dbReference type="PROSITE" id="PS00107">
    <property type="entry name" value="PROTEIN_KINASE_ATP"/>
    <property type="match status" value="1"/>
</dbReference>
<evidence type="ECO:0000256" key="24">
    <source>
        <dbReference type="ARBA" id="ARBA00051243"/>
    </source>
</evidence>
<dbReference type="InterPro" id="IPR008979">
    <property type="entry name" value="Galactose-bd-like_sf"/>
</dbReference>
<dbReference type="GO" id="GO:0005524">
    <property type="term" value="F:ATP binding"/>
    <property type="evidence" value="ECO:0007669"/>
    <property type="project" value="UniProtKB-UniRule"/>
</dbReference>
<proteinExistence type="predicted"/>
<keyword evidence="18 31" id="KW-1133">Transmembrane helix</keyword>
<evidence type="ECO:0000256" key="14">
    <source>
        <dbReference type="ARBA" id="ARBA00022777"/>
    </source>
</evidence>
<feature type="disulfide bond" evidence="29">
    <location>
        <begin position="55"/>
        <end position="65"/>
    </location>
</feature>
<dbReference type="GO" id="GO:0005005">
    <property type="term" value="F:transmembrane-ephrin receptor activity"/>
    <property type="evidence" value="ECO:0007669"/>
    <property type="project" value="TreeGrafter"/>
</dbReference>
<keyword evidence="11" id="KW-0677">Repeat</keyword>
<comment type="catalytic activity">
    <reaction evidence="24">
        <text>L-tyrosyl-[protein] + ATP = O-phospho-L-tyrosyl-[protein] + ADP + H(+)</text>
        <dbReference type="Rhea" id="RHEA:10596"/>
        <dbReference type="Rhea" id="RHEA-COMP:10136"/>
        <dbReference type="Rhea" id="RHEA-COMP:20101"/>
        <dbReference type="ChEBI" id="CHEBI:15378"/>
        <dbReference type="ChEBI" id="CHEBI:30616"/>
        <dbReference type="ChEBI" id="CHEBI:46858"/>
        <dbReference type="ChEBI" id="CHEBI:61978"/>
        <dbReference type="ChEBI" id="CHEBI:456216"/>
        <dbReference type="EC" id="2.7.10.1"/>
    </reaction>
</comment>
<keyword evidence="7" id="KW-1003">Cell membrane</keyword>
<evidence type="ECO:0000256" key="7">
    <source>
        <dbReference type="ARBA" id="ARBA00022475"/>
    </source>
</evidence>
<sequence length="957" mass="106238">WEEVSGYDENLNTIRTYQVCNVFEPNQNNWLLTTFINRRGAHRIYTEMRFTVRDCSSLPNVPGSCKETFNLYYYETDSVIATKKSAFWTEAPYLKVDTIAADESFSQVDFGGRLMKVNTEVRSFGPLTRNGFYLAFQDYGACMSLLSVRVFFKKCPSVVQNFAIFPETMTGAESTSLVTARGTCIPNAEEVDVPIKLYCNGDGEWMVPIGRCTCKAGYEPENNVACKGKAGFGQQALRVCSRAKCLFVPKQTVLCSAHPDVVLLQGAGRSLGADLSECLSFPTGVPSGPRNVISIVNETSIILEWHPPRETGGRDDVTYNIVCKKCRSDRRACSRCDDNVDFVPRQLGLTDTRVFISNLWAHTPYTFEIQAVNGVSSKSPFPQQHVSVNITTNQAAPSTVPIMHQVSATMRSITLSWPQPEQPNGIILDYEIRYYEKLSRICTPDGGSTDHNEYNSSMARSQTNTARLEGLRPGMVYVVQVRARTVAGYGKYSGKMCFQTLTDDDYKSELREQLPLIAGSAAAGVVFIVSLVAISIVCSRKRAYSKEAVYSDKLQHYSTGRGSPGMKIYIDPFTYEDPNEAVREFAKEIDVSFVKIEEVIGAGEFGEVYKGRLKLPGKREIYVAIKTLKAGYSEKQRRDFLSEASIMGQFDHPNIIRLEGVVTKSRPVMIITEFMENGALDSFLRLNKTSGCIQGLTPLTDTTPLQLPCRTRHISGLPPGPFPGNHQVTRLSTTGLVLVTGEEPQESHPLAFNGNKVELKASSTDSSGLLQLAEDPSSPTFGQLREPLESLIHFPPHSSVLIHPQVINAIEQDYRLPPPMDCPAALHQLMLDCWQKDRNTRPRFSEIVNTLDKMIRNPASLKTVATITAVPSQPLLDRSIPDFTAFTSVDDWLSAVKMSQYRDSFLTAGFTSLQLVAQMTSEDLLRIGVTLAGHQKKILNSVQSMRVQMSQSPTAMA</sequence>
<keyword evidence="19 31" id="KW-0472">Membrane</keyword>
<dbReference type="InterPro" id="IPR036116">
    <property type="entry name" value="FN3_sf"/>
</dbReference>
<dbReference type="Pfam" id="PF07714">
    <property type="entry name" value="PK_Tyr_Ser-Thr"/>
    <property type="match status" value="2"/>
</dbReference>
<evidence type="ECO:0000313" key="37">
    <source>
        <dbReference type="Proteomes" id="UP000540762"/>
    </source>
</evidence>
<comment type="subcellular location">
    <subcellularLocation>
        <location evidence="2">Cell membrane</location>
        <topology evidence="2">Single-pass type I membrane protein</topology>
    </subcellularLocation>
    <subcellularLocation>
        <location evidence="4">Cell projection</location>
        <location evidence="4">Axon</location>
    </subcellularLocation>
    <subcellularLocation>
        <location evidence="3">Cell projection</location>
        <location evidence="3">Dendrite</location>
    </subcellularLocation>
    <subcellularLocation>
        <location evidence="1">Early endosome membrane</location>
    </subcellularLocation>
</comment>
<feature type="non-terminal residue" evidence="36">
    <location>
        <position position="1"/>
    </location>
</feature>
<dbReference type="InterPro" id="IPR001090">
    <property type="entry name" value="Ephrin_rcpt_lig-bd_dom"/>
</dbReference>
<dbReference type="InterPro" id="IPR013761">
    <property type="entry name" value="SAM/pointed_sf"/>
</dbReference>
<comment type="function">
    <text evidence="25">Receptor tyrosine kinase which binds promiscuously transmembrane ephrin-B family ligands residing on adjacent cells, leading to contact-dependent bidirectional signaling into neighboring cells. The signaling pathway downstream of the receptor is referred to as forward signaling while the signaling pathway downstream of the ephrin ligand is referred to as reverse signaling. Functions in axon guidance during development. In addition to axon guidance, also regulates dendritic spines development and maturation and stimulates the formation of excitatory synapses.</text>
</comment>
<keyword evidence="20" id="KW-0829">Tyrosine-protein kinase</keyword>
<evidence type="ECO:0000256" key="11">
    <source>
        <dbReference type="ARBA" id="ARBA00022737"/>
    </source>
</evidence>
<dbReference type="Gene3D" id="3.30.200.20">
    <property type="entry name" value="Phosphorylase Kinase, domain 1"/>
    <property type="match status" value="1"/>
</dbReference>
<dbReference type="InterPro" id="IPR001660">
    <property type="entry name" value="SAM"/>
</dbReference>
<dbReference type="PANTHER" id="PTHR46877:SF17">
    <property type="entry name" value="EPHRIN TYPE-B RECEPTOR 1"/>
    <property type="match status" value="1"/>
</dbReference>
<dbReference type="GO" id="GO:0030425">
    <property type="term" value="C:dendrite"/>
    <property type="evidence" value="ECO:0007669"/>
    <property type="project" value="UniProtKB-SubCell"/>
</dbReference>
<dbReference type="InterPro" id="IPR001426">
    <property type="entry name" value="Tyr_kinase_rcpt_V_CS"/>
</dbReference>
<dbReference type="InterPro" id="IPR003961">
    <property type="entry name" value="FN3_dom"/>
</dbReference>
<keyword evidence="16" id="KW-0130">Cell adhesion</keyword>